<dbReference type="SMART" id="SM00147">
    <property type="entry name" value="RasGEF"/>
    <property type="match status" value="1"/>
</dbReference>
<dbReference type="PANTHER" id="PTHR23113:SF199">
    <property type="entry name" value="RAL GUANINE NUCLEOTIDE DISSOCIATION STIMULATOR-LIKE 1"/>
    <property type="match status" value="1"/>
</dbReference>
<evidence type="ECO:0000313" key="8">
    <source>
        <dbReference type="Proteomes" id="UP000694383"/>
    </source>
</evidence>
<evidence type="ECO:0000313" key="7">
    <source>
        <dbReference type="Ensembl" id="ENSOSIP00000006662.1"/>
    </source>
</evidence>
<feature type="region of interest" description="Disordered" evidence="3">
    <location>
        <begin position="242"/>
        <end position="276"/>
    </location>
</feature>
<evidence type="ECO:0000259" key="4">
    <source>
        <dbReference type="PROSITE" id="PS50009"/>
    </source>
</evidence>
<sequence length="840" mass="93061">MISQYPLATLLPWPASPQHHQAHPDLDCTLLLEGEGGVALQSFQPRYPESSPQHWSSVQDWGEEAEEGAIYNVTLKRVQIQQAANKGARWLGAEGDRLPPGHTVSQLETCKIRSIRAGTLERLVETLLTAFGDNDLTYTSIFLSTYRAFASTQTVLQLLLDRYGNVEEGGPVPEQCQSSEGRGAIRNALASILRAWLDQCPEDFQEPPDYPCLHRLMGYLQRALPGSETLRRAESLLEQLQSQARLEETDGRPPFQEEEKKGHRFPEGPEHTADVSLSGGFHGNSSFCLGEEEDVEIEVQEDFLSFNADLVAEQLTYMDALLFKKVIPHHCLGSIWSQRDKKDHKHSAPTIRATITQFNAVAACVVSTVLKHRQLRPHVRARLIQRWIDVAQECRIRKNFSSLRAIVSALQSNPLYRLKRVWACVHRDSMQTFEELSDIFSDHNNYLTSRELLMREGTSKFASLESGAKEHQKRTHKRLQLQKEMGAMQGTIPYLGTFLTDLTMLDTALPDLVEGGLINFEKRRREFEVIAQIKLLQSACNSYCLSGDAAFLRWFRSQPQLSEEESYALSCEVEGPGDSSPTSPKPRKSMVKRLSLLFLGTDSSAASSPVRDTPRSPPTGSSGESMDSVSVSSSDSSGPSDNEGLVTPTHTSHPNKLAESSSCTSLHSMDTSSSTASVSMTPTSPSLSGPPCTHRRCISLTPMSPGSPSHAPAYNTQAQDACIIRVSLEHGNGNLYKSILLTSQDKTPAVISRAMAKHNLEGEPEDGYELVQVISEEKELLIPDNANVFYAMNSTANFDFLLRVRGSGSRAVQLRSRCSSTLPRAQHRSSLSLRLSKVTL</sequence>
<feature type="region of interest" description="Disordered" evidence="3">
    <location>
        <begin position="604"/>
        <end position="713"/>
    </location>
</feature>
<dbReference type="Gene3D" id="1.10.840.10">
    <property type="entry name" value="Ras guanine-nucleotide exchange factors catalytic domain"/>
    <property type="match status" value="1"/>
</dbReference>
<dbReference type="InterPro" id="IPR023578">
    <property type="entry name" value="Ras_GEF_dom_sf"/>
</dbReference>
<dbReference type="InterPro" id="IPR000651">
    <property type="entry name" value="Ras-like_Gua-exchang_fac_N"/>
</dbReference>
<dbReference type="InterPro" id="IPR001895">
    <property type="entry name" value="RASGEF_cat_dom"/>
</dbReference>
<dbReference type="AlphaFoldDB" id="A0A8C7X2C6"/>
<dbReference type="InterPro" id="IPR030748">
    <property type="entry name" value="RGL1_RA"/>
</dbReference>
<dbReference type="Gene3D" id="1.20.870.10">
    <property type="entry name" value="Son of sevenless (SoS) protein Chain: S domain 1"/>
    <property type="match status" value="1"/>
</dbReference>
<dbReference type="CDD" id="cd17210">
    <property type="entry name" value="RA_RGL"/>
    <property type="match status" value="1"/>
</dbReference>
<dbReference type="Gene3D" id="3.10.20.90">
    <property type="entry name" value="Phosphatidylinositol 3-kinase Catalytic Subunit, Chain A, domain 1"/>
    <property type="match status" value="1"/>
</dbReference>
<dbReference type="Pfam" id="PF00618">
    <property type="entry name" value="RasGEF_N"/>
    <property type="match status" value="1"/>
</dbReference>
<feature type="region of interest" description="Disordered" evidence="3">
    <location>
        <begin position="567"/>
        <end position="588"/>
    </location>
</feature>
<dbReference type="GO" id="GO:0005886">
    <property type="term" value="C:plasma membrane"/>
    <property type="evidence" value="ECO:0007669"/>
    <property type="project" value="TreeGrafter"/>
</dbReference>
<dbReference type="FunFam" id="1.10.840.10:FF:000005">
    <property type="entry name" value="Ral guanine nucleotide dissociation stimulator isoform 1"/>
    <property type="match status" value="1"/>
</dbReference>
<dbReference type="PROSITE" id="PS50009">
    <property type="entry name" value="RASGEF_CAT"/>
    <property type="match status" value="1"/>
</dbReference>
<name>A0A8C7X2C6_9TELE</name>
<dbReference type="SUPFAM" id="SSF48366">
    <property type="entry name" value="Ras GEF"/>
    <property type="match status" value="1"/>
</dbReference>
<feature type="compositionally biased region" description="Low complexity" evidence="3">
    <location>
        <begin position="620"/>
        <end position="641"/>
    </location>
</feature>
<dbReference type="Pfam" id="PF00788">
    <property type="entry name" value="RA"/>
    <property type="match status" value="1"/>
</dbReference>
<dbReference type="PROSITE" id="PS50212">
    <property type="entry name" value="RASGEF_NTER"/>
    <property type="match status" value="1"/>
</dbReference>
<dbReference type="PROSITE" id="PS50200">
    <property type="entry name" value="RA"/>
    <property type="match status" value="1"/>
</dbReference>
<organism evidence="7 8">
    <name type="scientific">Oryzias sinensis</name>
    <name type="common">Chinese medaka</name>
    <dbReference type="NCBI Taxonomy" id="183150"/>
    <lineage>
        <taxon>Eukaryota</taxon>
        <taxon>Metazoa</taxon>
        <taxon>Chordata</taxon>
        <taxon>Craniata</taxon>
        <taxon>Vertebrata</taxon>
        <taxon>Euteleostomi</taxon>
        <taxon>Actinopterygii</taxon>
        <taxon>Neopterygii</taxon>
        <taxon>Teleostei</taxon>
        <taxon>Neoteleostei</taxon>
        <taxon>Acanthomorphata</taxon>
        <taxon>Ovalentaria</taxon>
        <taxon>Atherinomorphae</taxon>
        <taxon>Beloniformes</taxon>
        <taxon>Adrianichthyidae</taxon>
        <taxon>Oryziinae</taxon>
        <taxon>Oryzias</taxon>
    </lineage>
</organism>
<reference evidence="7" key="1">
    <citation type="submission" date="2025-08" db="UniProtKB">
        <authorList>
            <consortium name="Ensembl"/>
        </authorList>
    </citation>
    <scope>IDENTIFICATION</scope>
</reference>
<dbReference type="CDD" id="cd06224">
    <property type="entry name" value="REM"/>
    <property type="match status" value="1"/>
</dbReference>
<feature type="domain" description="N-terminal Ras-GEF" evidence="6">
    <location>
        <begin position="111"/>
        <end position="241"/>
    </location>
</feature>
<evidence type="ECO:0000256" key="3">
    <source>
        <dbReference type="SAM" id="MobiDB-lite"/>
    </source>
</evidence>
<dbReference type="Ensembl" id="ENSOSIT00000007125.1">
    <property type="protein sequence ID" value="ENSOSIP00000006662.1"/>
    <property type="gene ID" value="ENSOSIG00000000550.1"/>
</dbReference>
<dbReference type="PROSITE" id="PS00720">
    <property type="entry name" value="RASGEF"/>
    <property type="match status" value="1"/>
</dbReference>
<dbReference type="SMART" id="SM00314">
    <property type="entry name" value="RA"/>
    <property type="match status" value="1"/>
</dbReference>
<dbReference type="GO" id="GO:0007265">
    <property type="term" value="P:Ras protein signal transduction"/>
    <property type="evidence" value="ECO:0007669"/>
    <property type="project" value="TreeGrafter"/>
</dbReference>
<accession>A0A8C7X2C6</accession>
<feature type="domain" description="Ras-associating" evidence="5">
    <location>
        <begin position="720"/>
        <end position="807"/>
    </location>
</feature>
<dbReference type="CDD" id="cd00155">
    <property type="entry name" value="RasGEF"/>
    <property type="match status" value="1"/>
</dbReference>
<keyword evidence="8" id="KW-1185">Reference proteome</keyword>
<feature type="domain" description="Ras-GEF" evidence="4">
    <location>
        <begin position="307"/>
        <end position="576"/>
    </location>
</feature>
<dbReference type="InterPro" id="IPR000159">
    <property type="entry name" value="RA_dom"/>
</dbReference>
<proteinExistence type="predicted"/>
<evidence type="ECO:0000259" key="5">
    <source>
        <dbReference type="PROSITE" id="PS50200"/>
    </source>
</evidence>
<dbReference type="Pfam" id="PF00617">
    <property type="entry name" value="RasGEF"/>
    <property type="match status" value="1"/>
</dbReference>
<feature type="compositionally biased region" description="Low complexity" evidence="3">
    <location>
        <begin position="660"/>
        <end position="686"/>
    </location>
</feature>
<evidence type="ECO:0000259" key="6">
    <source>
        <dbReference type="PROSITE" id="PS50212"/>
    </source>
</evidence>
<evidence type="ECO:0000256" key="2">
    <source>
        <dbReference type="PROSITE-ProRule" id="PRU00168"/>
    </source>
</evidence>
<dbReference type="Proteomes" id="UP000694383">
    <property type="component" value="Unplaced"/>
</dbReference>
<evidence type="ECO:0000256" key="1">
    <source>
        <dbReference type="ARBA" id="ARBA00022658"/>
    </source>
</evidence>
<dbReference type="SMART" id="SM00229">
    <property type="entry name" value="RasGEFN"/>
    <property type="match status" value="1"/>
</dbReference>
<protein>
    <submittedName>
        <fullName evidence="7">Ral guanine nucleotide dissociation stimulator-like 1</fullName>
    </submittedName>
</protein>
<dbReference type="SUPFAM" id="SSF54236">
    <property type="entry name" value="Ubiquitin-like"/>
    <property type="match status" value="1"/>
</dbReference>
<dbReference type="InterPro" id="IPR029071">
    <property type="entry name" value="Ubiquitin-like_domsf"/>
</dbReference>
<dbReference type="InterPro" id="IPR019804">
    <property type="entry name" value="Ras_G-nucl-exch_fac_CS"/>
</dbReference>
<dbReference type="InterPro" id="IPR036964">
    <property type="entry name" value="RASGEF_cat_dom_sf"/>
</dbReference>
<dbReference type="GO" id="GO:0005085">
    <property type="term" value="F:guanyl-nucleotide exchange factor activity"/>
    <property type="evidence" value="ECO:0007669"/>
    <property type="project" value="UniProtKB-KW"/>
</dbReference>
<dbReference type="InterPro" id="IPR008937">
    <property type="entry name" value="Ras-like_GEF"/>
</dbReference>
<reference evidence="7" key="2">
    <citation type="submission" date="2025-09" db="UniProtKB">
        <authorList>
            <consortium name="Ensembl"/>
        </authorList>
    </citation>
    <scope>IDENTIFICATION</scope>
</reference>
<dbReference type="FunFam" id="3.10.20.90:FF:000042">
    <property type="entry name" value="Ral guanine nucleotide dissociation stimulator isoform 1"/>
    <property type="match status" value="1"/>
</dbReference>
<feature type="compositionally biased region" description="Basic and acidic residues" evidence="3">
    <location>
        <begin position="245"/>
        <end position="273"/>
    </location>
</feature>
<dbReference type="PANTHER" id="PTHR23113">
    <property type="entry name" value="GUANINE NUCLEOTIDE EXCHANGE FACTOR"/>
    <property type="match status" value="1"/>
</dbReference>
<dbReference type="GeneTree" id="ENSGT00940000156012"/>
<keyword evidence="1 2" id="KW-0344">Guanine-nucleotide releasing factor</keyword>